<keyword evidence="7 9" id="KW-0413">Isomerase</keyword>
<keyword evidence="4" id="KW-0963">Cytoplasm</keyword>
<reference evidence="12 13" key="1">
    <citation type="submission" date="2019-03" db="EMBL/GenBank/DDBJ databases">
        <title>Genomic Encyclopedia of Archaeal and Bacterial Type Strains, Phase II (KMG-II): from individual species to whole genera.</title>
        <authorList>
            <person name="Goeker M."/>
        </authorList>
    </citation>
    <scope>NUCLEOTIDE SEQUENCE [LARGE SCALE GENOMIC DNA]</scope>
    <source>
        <strain evidence="12 13">DSM 22554</strain>
    </source>
</reference>
<comment type="function">
    <text evidence="8">Also involved in hydrogenase metallocenter assembly, probably by participating in the nickel insertion step. This function in hydrogenase biosynthesis requires chaperone activity and the presence of the metal-binding domain, but not PPIase activity.</text>
</comment>
<dbReference type="InterPro" id="IPR001179">
    <property type="entry name" value="PPIase_FKBP_dom"/>
</dbReference>
<dbReference type="Gene3D" id="3.10.50.40">
    <property type="match status" value="1"/>
</dbReference>
<dbReference type="PROSITE" id="PS50059">
    <property type="entry name" value="FKBP_PPIASE"/>
    <property type="match status" value="1"/>
</dbReference>
<dbReference type="EC" id="5.2.1.8" evidence="10"/>
<sequence>MDRILHNLNKMIIQPNSVVALTYKLHTVNDGSKEFVEEADQANPLVFLSGVGMMLPKFEENIQGLKKGDKIDFELQAADAYGDLDESAVAQLPADMFKESGIPPVGEIIPLQDNQGNQFRARVTEVSPEAVVVDLNHPMAGQNLHFDIEVLDVREATADELAHGHAHGADGHSGH</sequence>
<protein>
    <recommendedName>
        <fullName evidence="10">Peptidyl-prolyl cis-trans isomerase</fullName>
        <ecNumber evidence="10">5.2.1.8</ecNumber>
    </recommendedName>
</protein>
<keyword evidence="5 9" id="KW-0697">Rotamase</keyword>
<name>A0A4R1M3A9_9SPHI</name>
<dbReference type="SUPFAM" id="SSF54534">
    <property type="entry name" value="FKBP-like"/>
    <property type="match status" value="1"/>
</dbReference>
<accession>A0A4R1M3A9</accession>
<evidence type="ECO:0000256" key="3">
    <source>
        <dbReference type="ARBA" id="ARBA00006577"/>
    </source>
</evidence>
<dbReference type="Pfam" id="PF00254">
    <property type="entry name" value="FKBP_C"/>
    <property type="match status" value="1"/>
</dbReference>
<evidence type="ECO:0000256" key="10">
    <source>
        <dbReference type="RuleBase" id="RU003915"/>
    </source>
</evidence>
<keyword evidence="13" id="KW-1185">Reference proteome</keyword>
<evidence type="ECO:0000259" key="11">
    <source>
        <dbReference type="PROSITE" id="PS50059"/>
    </source>
</evidence>
<evidence type="ECO:0000256" key="8">
    <source>
        <dbReference type="ARBA" id="ARBA00037071"/>
    </source>
</evidence>
<dbReference type="GO" id="GO:0005737">
    <property type="term" value="C:cytoplasm"/>
    <property type="evidence" value="ECO:0007669"/>
    <property type="project" value="UniProtKB-SubCell"/>
</dbReference>
<evidence type="ECO:0000256" key="1">
    <source>
        <dbReference type="ARBA" id="ARBA00000971"/>
    </source>
</evidence>
<evidence type="ECO:0000256" key="7">
    <source>
        <dbReference type="ARBA" id="ARBA00023235"/>
    </source>
</evidence>
<proteinExistence type="inferred from homology"/>
<evidence type="ECO:0000256" key="2">
    <source>
        <dbReference type="ARBA" id="ARBA00004496"/>
    </source>
</evidence>
<dbReference type="EMBL" id="SMGO01000001">
    <property type="protein sequence ID" value="TCK85334.1"/>
    <property type="molecule type" value="Genomic_DNA"/>
</dbReference>
<dbReference type="PANTHER" id="PTHR47861">
    <property type="entry name" value="FKBP-TYPE PEPTIDYL-PROLYL CIS-TRANS ISOMERASE SLYD"/>
    <property type="match status" value="1"/>
</dbReference>
<dbReference type="AlphaFoldDB" id="A0A4R1M3A9"/>
<evidence type="ECO:0000313" key="13">
    <source>
        <dbReference type="Proteomes" id="UP000294616"/>
    </source>
</evidence>
<comment type="subcellular location">
    <subcellularLocation>
        <location evidence="2">Cytoplasm</location>
    </subcellularLocation>
</comment>
<comment type="similarity">
    <text evidence="3 10">Belongs to the FKBP-type PPIase family.</text>
</comment>
<dbReference type="Proteomes" id="UP000294616">
    <property type="component" value="Unassembled WGS sequence"/>
</dbReference>
<gene>
    <name evidence="12" type="ORF">C8N28_0640</name>
</gene>
<keyword evidence="6" id="KW-0143">Chaperone</keyword>
<evidence type="ECO:0000256" key="4">
    <source>
        <dbReference type="ARBA" id="ARBA00022490"/>
    </source>
</evidence>
<dbReference type="GO" id="GO:0003755">
    <property type="term" value="F:peptidyl-prolyl cis-trans isomerase activity"/>
    <property type="evidence" value="ECO:0007669"/>
    <property type="project" value="UniProtKB-UniRule"/>
</dbReference>
<evidence type="ECO:0000256" key="5">
    <source>
        <dbReference type="ARBA" id="ARBA00023110"/>
    </source>
</evidence>
<comment type="catalytic activity">
    <reaction evidence="1 9 10">
        <text>[protein]-peptidylproline (omega=180) = [protein]-peptidylproline (omega=0)</text>
        <dbReference type="Rhea" id="RHEA:16237"/>
        <dbReference type="Rhea" id="RHEA-COMP:10747"/>
        <dbReference type="Rhea" id="RHEA-COMP:10748"/>
        <dbReference type="ChEBI" id="CHEBI:83833"/>
        <dbReference type="ChEBI" id="CHEBI:83834"/>
        <dbReference type="EC" id="5.2.1.8"/>
    </reaction>
</comment>
<dbReference type="PANTHER" id="PTHR47861:SF3">
    <property type="entry name" value="FKBP-TYPE PEPTIDYL-PROLYL CIS-TRANS ISOMERASE SLYD"/>
    <property type="match status" value="1"/>
</dbReference>
<feature type="domain" description="PPIase FKBP-type" evidence="11">
    <location>
        <begin position="16"/>
        <end position="109"/>
    </location>
</feature>
<dbReference type="GO" id="GO:0042026">
    <property type="term" value="P:protein refolding"/>
    <property type="evidence" value="ECO:0007669"/>
    <property type="project" value="UniProtKB-ARBA"/>
</dbReference>
<organism evidence="12 13">
    <name type="scientific">Albibacterium bauzanense</name>
    <dbReference type="NCBI Taxonomy" id="653929"/>
    <lineage>
        <taxon>Bacteria</taxon>
        <taxon>Pseudomonadati</taxon>
        <taxon>Bacteroidota</taxon>
        <taxon>Sphingobacteriia</taxon>
        <taxon>Sphingobacteriales</taxon>
        <taxon>Sphingobacteriaceae</taxon>
        <taxon>Albibacterium</taxon>
    </lineage>
</organism>
<evidence type="ECO:0000313" key="12">
    <source>
        <dbReference type="EMBL" id="TCK85334.1"/>
    </source>
</evidence>
<evidence type="ECO:0000256" key="9">
    <source>
        <dbReference type="PROSITE-ProRule" id="PRU00277"/>
    </source>
</evidence>
<evidence type="ECO:0000256" key="6">
    <source>
        <dbReference type="ARBA" id="ARBA00023186"/>
    </source>
</evidence>
<dbReference type="InterPro" id="IPR046357">
    <property type="entry name" value="PPIase_dom_sf"/>
</dbReference>
<comment type="caution">
    <text evidence="12">The sequence shown here is derived from an EMBL/GenBank/DDBJ whole genome shotgun (WGS) entry which is preliminary data.</text>
</comment>